<organism evidence="1 2">
    <name type="scientific">Diphasiastrum complanatum</name>
    <name type="common">Issler's clubmoss</name>
    <name type="synonym">Lycopodium complanatum</name>
    <dbReference type="NCBI Taxonomy" id="34168"/>
    <lineage>
        <taxon>Eukaryota</taxon>
        <taxon>Viridiplantae</taxon>
        <taxon>Streptophyta</taxon>
        <taxon>Embryophyta</taxon>
        <taxon>Tracheophyta</taxon>
        <taxon>Lycopodiopsida</taxon>
        <taxon>Lycopodiales</taxon>
        <taxon>Lycopodiaceae</taxon>
        <taxon>Lycopodioideae</taxon>
        <taxon>Diphasiastrum</taxon>
    </lineage>
</organism>
<accession>A0ACC2DQX6</accession>
<comment type="caution">
    <text evidence="1">The sequence shown here is derived from an EMBL/GenBank/DDBJ whole genome shotgun (WGS) entry which is preliminary data.</text>
</comment>
<name>A0ACC2DQX6_DIPCM</name>
<protein>
    <submittedName>
        <fullName evidence="1">Uncharacterized protein</fullName>
    </submittedName>
</protein>
<proteinExistence type="predicted"/>
<dbReference type="EMBL" id="CM055096">
    <property type="protein sequence ID" value="KAJ7556709.1"/>
    <property type="molecule type" value="Genomic_DNA"/>
</dbReference>
<evidence type="ECO:0000313" key="1">
    <source>
        <dbReference type="EMBL" id="KAJ7556709.1"/>
    </source>
</evidence>
<sequence>MAISMKNVDAAFHNAGQKVGMEIWRIESFQPVPVPKSNYGKFYSGDSYIILFTTALKSGALHHDIHFWLGKNTSQDEAGTAAIKAVELDAALGGRAVQYREVQGYETDKFLTYFRPCIIPLEGGVASGFKKVEQEIYEPRLFLCKGRRVVRVKEVPYSRTSLNHDDVFILDTKTKIFQFNGANASIQEKAKSLEAVQYIKDTYHEGKCEVAIIEDGKLVAEADTGEFWSLFGGFAPIGKKGTSDDDFQLEGGASKLFCVLEGQLKEVEASSLHRGLLKTDKCYLLDCGAELYVWTGRNTSLDQRKTATKAAEEFIISNKKPYHTHITRVIEGFETLMFRSNFNVWPQGSGNAVSEEGRGKVAALLKQQGINVKGLLKAAPPVKEDIPPLLDGSGKLQVWRVNGKSKSSLPAEEIGKFYSGDCYLVLYTYPGDRKEEYLLCSWLGKHSSEEEQAAAARLANDLADSKRGRPVQARYVEGKEPPQFIALFQGIIVFQGGQSSGYKQLISSKDLIDETYSEESVALFRVRGTGPHNTRAVQVKAAATSLNSSDCFILQTERTLFLWYGSFSGLEEQQVANQLVEVLKPGVTAKSIKEGTEPAPFWNAIGDKKAYPSQRDAKETEKDSRLFAWNSSKGSFEVTEIFNYTQEDLLSDDVMILDAYNEIFIWFGQLTSKQEKQEAFNIAQKYLERGSLLEGLSVDTPVYKIVEGSEPAFFMRYFSWDPAKSSAYADPFDRKLASLQGRPIQTVENPPKKRTPVVDAGEAGSIEKGTGPSPNGSGASSATQRKAALAALSSVFNASTTSEALKPPSFRKSPSIKSPSAEETGPESPPQPPVTDLSPQAKVESLVTSLPELNLATEEVENDTKALTYGYEQLKVKSADPVDGIDVTKRESYLSSAEFERVFGIAQTHFYKLPKWKQDQLKRGVDLF</sequence>
<evidence type="ECO:0000313" key="2">
    <source>
        <dbReference type="Proteomes" id="UP001162992"/>
    </source>
</evidence>
<gene>
    <name evidence="1" type="ORF">O6H91_05G094900</name>
</gene>
<keyword evidence="2" id="KW-1185">Reference proteome</keyword>
<dbReference type="Proteomes" id="UP001162992">
    <property type="component" value="Chromosome 5"/>
</dbReference>
<reference evidence="2" key="1">
    <citation type="journal article" date="2024" name="Proc. Natl. Acad. Sci. U.S.A.">
        <title>Extraordinary preservation of gene collinearity over three hundred million years revealed in homosporous lycophytes.</title>
        <authorList>
            <person name="Li C."/>
            <person name="Wickell D."/>
            <person name="Kuo L.Y."/>
            <person name="Chen X."/>
            <person name="Nie B."/>
            <person name="Liao X."/>
            <person name="Peng D."/>
            <person name="Ji J."/>
            <person name="Jenkins J."/>
            <person name="Williams M."/>
            <person name="Shu S."/>
            <person name="Plott C."/>
            <person name="Barry K."/>
            <person name="Rajasekar S."/>
            <person name="Grimwood J."/>
            <person name="Han X."/>
            <person name="Sun S."/>
            <person name="Hou Z."/>
            <person name="He W."/>
            <person name="Dai G."/>
            <person name="Sun C."/>
            <person name="Schmutz J."/>
            <person name="Leebens-Mack J.H."/>
            <person name="Li F.W."/>
            <person name="Wang L."/>
        </authorList>
    </citation>
    <scope>NUCLEOTIDE SEQUENCE [LARGE SCALE GENOMIC DNA]</scope>
    <source>
        <strain evidence="2">cv. PW_Plant_1</strain>
    </source>
</reference>